<comment type="caution">
    <text evidence="1">The sequence shown here is derived from an EMBL/GenBank/DDBJ whole genome shotgun (WGS) entry which is preliminary data.</text>
</comment>
<accession>A0A373FBS1</accession>
<name>A0A373FBS1_COMTE</name>
<protein>
    <submittedName>
        <fullName evidence="1">DUF3293 domain-containing protein</fullName>
    </submittedName>
</protein>
<gene>
    <name evidence="1" type="ORF">DZC30_18205</name>
</gene>
<dbReference type="Proteomes" id="UP000261948">
    <property type="component" value="Unassembled WGS sequence"/>
</dbReference>
<organism evidence="1 2">
    <name type="scientific">Comamonas testosteroni</name>
    <name type="common">Pseudomonas testosteroni</name>
    <dbReference type="NCBI Taxonomy" id="285"/>
    <lineage>
        <taxon>Bacteria</taxon>
        <taxon>Pseudomonadati</taxon>
        <taxon>Pseudomonadota</taxon>
        <taxon>Betaproteobacteria</taxon>
        <taxon>Burkholderiales</taxon>
        <taxon>Comamonadaceae</taxon>
        <taxon>Comamonas</taxon>
    </lineage>
</organism>
<dbReference type="AlphaFoldDB" id="A0A373FBS1"/>
<evidence type="ECO:0000313" key="1">
    <source>
        <dbReference type="EMBL" id="RGE41613.1"/>
    </source>
</evidence>
<dbReference type="EMBL" id="QURR01000027">
    <property type="protein sequence ID" value="RGE41613.1"/>
    <property type="molecule type" value="Genomic_DNA"/>
</dbReference>
<keyword evidence="2" id="KW-1185">Reference proteome</keyword>
<sequence>MNKSPHSHTSSLGAELQQAYRAALYQVFTAEGAIHTLRAGQHNAWLQQALRERQADCACYLTACNPLGKLLGDAENAQRMRELRATLQSQGWQFEDGKGLDPEGLWPGEDSVLIWGMDQRVARQWGQQWQQNALLWCGPDGAPQLLWLR</sequence>
<dbReference type="OrthoDB" id="8548211at2"/>
<dbReference type="InterPro" id="IPR021710">
    <property type="entry name" value="DUF3293"/>
</dbReference>
<proteinExistence type="predicted"/>
<dbReference type="Pfam" id="PF11697">
    <property type="entry name" value="DUF3293"/>
    <property type="match status" value="1"/>
</dbReference>
<reference evidence="1 2" key="1">
    <citation type="submission" date="2018-08" db="EMBL/GenBank/DDBJ databases">
        <title>Comamonas testosteroni strain SWCO2.</title>
        <authorList>
            <person name="Jiang N."/>
            <person name="Zhang X.Z."/>
        </authorList>
    </citation>
    <scope>NUCLEOTIDE SEQUENCE [LARGE SCALE GENOMIC DNA]</scope>
    <source>
        <strain evidence="1 2">SWCO2</strain>
    </source>
</reference>
<evidence type="ECO:0000313" key="2">
    <source>
        <dbReference type="Proteomes" id="UP000261948"/>
    </source>
</evidence>